<dbReference type="RefSeq" id="WP_183918328.1">
    <property type="nucleotide sequence ID" value="NZ_JBDJLH010000004.1"/>
</dbReference>
<keyword evidence="3" id="KW-1185">Reference proteome</keyword>
<gene>
    <name evidence="2" type="ORF">ABE541_07945</name>
</gene>
<keyword evidence="1" id="KW-1133">Transmembrane helix</keyword>
<feature type="transmembrane region" description="Helical" evidence="1">
    <location>
        <begin position="9"/>
        <end position="26"/>
    </location>
</feature>
<dbReference type="EMBL" id="JBDJNQ010000003">
    <property type="protein sequence ID" value="MEN5377188.1"/>
    <property type="molecule type" value="Genomic_DNA"/>
</dbReference>
<sequence length="74" mass="8914">MNKYLRRGLLEIILAVILILVSYYLMKLQNNWYKPIMILGVISFGVGFLRIIYRLIRKIDRNALIEMRKEKKDK</sequence>
<evidence type="ECO:0000256" key="1">
    <source>
        <dbReference type="SAM" id="Phobius"/>
    </source>
</evidence>
<dbReference type="Proteomes" id="UP001409291">
    <property type="component" value="Unassembled WGS sequence"/>
</dbReference>
<evidence type="ECO:0000313" key="3">
    <source>
        <dbReference type="Proteomes" id="UP001409291"/>
    </source>
</evidence>
<protein>
    <submittedName>
        <fullName evidence="2">Signal peptidase</fullName>
    </submittedName>
</protein>
<accession>A0ABV0BSM1</accession>
<evidence type="ECO:0000313" key="2">
    <source>
        <dbReference type="EMBL" id="MEN5377188.1"/>
    </source>
</evidence>
<comment type="caution">
    <text evidence="2">The sequence shown here is derived from an EMBL/GenBank/DDBJ whole genome shotgun (WGS) entry which is preliminary data.</text>
</comment>
<name>A0ABV0BSM1_9SPHI</name>
<keyword evidence="1" id="KW-0812">Transmembrane</keyword>
<proteinExistence type="predicted"/>
<reference evidence="2 3" key="1">
    <citation type="submission" date="2024-04" db="EMBL/GenBank/DDBJ databases">
        <title>WGS of bacteria from Torrens River.</title>
        <authorList>
            <person name="Wyrsch E.R."/>
            <person name="Drigo B."/>
        </authorList>
    </citation>
    <scope>NUCLEOTIDE SEQUENCE [LARGE SCALE GENOMIC DNA]</scope>
    <source>
        <strain evidence="2 3">TWI391</strain>
    </source>
</reference>
<feature type="transmembrane region" description="Helical" evidence="1">
    <location>
        <begin position="32"/>
        <end position="53"/>
    </location>
</feature>
<keyword evidence="1" id="KW-0472">Membrane</keyword>
<organism evidence="2 3">
    <name type="scientific">Sphingobacterium kitahiroshimense</name>
    <dbReference type="NCBI Taxonomy" id="470446"/>
    <lineage>
        <taxon>Bacteria</taxon>
        <taxon>Pseudomonadati</taxon>
        <taxon>Bacteroidota</taxon>
        <taxon>Sphingobacteriia</taxon>
        <taxon>Sphingobacteriales</taxon>
        <taxon>Sphingobacteriaceae</taxon>
        <taxon>Sphingobacterium</taxon>
    </lineage>
</organism>